<dbReference type="InterPro" id="IPR045518">
    <property type="entry name" value="2EXR"/>
</dbReference>
<accession>A0A194XI12</accession>
<evidence type="ECO:0000313" key="2">
    <source>
        <dbReference type="EMBL" id="KUJ19776.1"/>
    </source>
</evidence>
<evidence type="ECO:0000313" key="3">
    <source>
        <dbReference type="Proteomes" id="UP000070700"/>
    </source>
</evidence>
<dbReference type="OrthoDB" id="3550280at2759"/>
<dbReference type="GeneID" id="28831634"/>
<feature type="domain" description="2EXR" evidence="1">
    <location>
        <begin position="91"/>
        <end position="151"/>
    </location>
</feature>
<dbReference type="InParanoid" id="A0A194XI12"/>
<dbReference type="Proteomes" id="UP000070700">
    <property type="component" value="Unassembled WGS sequence"/>
</dbReference>
<reference evidence="2 3" key="1">
    <citation type="submission" date="2015-10" db="EMBL/GenBank/DDBJ databases">
        <title>Full genome of DAOMC 229536 Phialocephala scopiformis, a fungal endophyte of spruce producing the potent anti-insectan compound rugulosin.</title>
        <authorList>
            <consortium name="DOE Joint Genome Institute"/>
            <person name="Walker A.K."/>
            <person name="Frasz S.L."/>
            <person name="Seifert K.A."/>
            <person name="Miller J.D."/>
            <person name="Mondo S.J."/>
            <person name="Labutti K."/>
            <person name="Lipzen A."/>
            <person name="Dockter R."/>
            <person name="Kennedy M."/>
            <person name="Grigoriev I.V."/>
            <person name="Spatafora J.W."/>
        </authorList>
    </citation>
    <scope>NUCLEOTIDE SEQUENCE [LARGE SCALE GENOMIC DNA]</scope>
    <source>
        <strain evidence="2 3">CBS 120377</strain>
    </source>
</reference>
<protein>
    <recommendedName>
        <fullName evidence="1">2EXR domain-containing protein</fullName>
    </recommendedName>
</protein>
<evidence type="ECO:0000259" key="1">
    <source>
        <dbReference type="Pfam" id="PF20150"/>
    </source>
</evidence>
<dbReference type="KEGG" id="psco:LY89DRAFT_772325"/>
<keyword evidence="3" id="KW-1185">Reference proteome</keyword>
<dbReference type="RefSeq" id="XP_018074131.1">
    <property type="nucleotide sequence ID" value="XM_018221908.1"/>
</dbReference>
<sequence length="327" mass="38540">MVAYINTVLPSSTTIDIPSQAQLRRMSTILRPSEIVELQLFHPPPIKYPSSDEIYTKIQQAKGELRDRIWRMAMKNRFRTSPPATSTNPKFHKFLRLQIEIREQIWTDVRDGAGLRLYKWPPTQSNRVRKPPSILSVCSHSRRIGKEALVYCDGTWVNVDTTLFYVKLDYIFSVDWKLRVDYIQELWVVFAVRFWRAWNELQKENAYFYGTKPGHRLKRFAVSWIDWQWEIHLSHPTGRPFFPKTFEEVLKSYFPGLKELILILEERIVDQCGALYKDERSLTEDDLLDPTLAERVSFPTDMENSIPKKLKLNPKAFGIFKKLLQVS</sequence>
<dbReference type="EMBL" id="KQ947410">
    <property type="protein sequence ID" value="KUJ19776.1"/>
    <property type="molecule type" value="Genomic_DNA"/>
</dbReference>
<dbReference type="Pfam" id="PF20150">
    <property type="entry name" value="2EXR"/>
    <property type="match status" value="1"/>
</dbReference>
<name>A0A194XI12_MOLSC</name>
<gene>
    <name evidence="2" type="ORF">LY89DRAFT_772325</name>
</gene>
<proteinExistence type="predicted"/>
<dbReference type="AlphaFoldDB" id="A0A194XI12"/>
<organism evidence="2 3">
    <name type="scientific">Mollisia scopiformis</name>
    <name type="common">Conifer needle endophyte fungus</name>
    <name type="synonym">Phialocephala scopiformis</name>
    <dbReference type="NCBI Taxonomy" id="149040"/>
    <lineage>
        <taxon>Eukaryota</taxon>
        <taxon>Fungi</taxon>
        <taxon>Dikarya</taxon>
        <taxon>Ascomycota</taxon>
        <taxon>Pezizomycotina</taxon>
        <taxon>Leotiomycetes</taxon>
        <taxon>Helotiales</taxon>
        <taxon>Mollisiaceae</taxon>
        <taxon>Mollisia</taxon>
    </lineage>
</organism>